<dbReference type="Pfam" id="PF07676">
    <property type="entry name" value="PD40"/>
    <property type="match status" value="1"/>
</dbReference>
<dbReference type="RefSeq" id="WP_318601059.1">
    <property type="nucleotide sequence ID" value="NZ_JAWSTH010000149.1"/>
</dbReference>
<evidence type="ECO:0000313" key="3">
    <source>
        <dbReference type="Proteomes" id="UP001284601"/>
    </source>
</evidence>
<keyword evidence="3" id="KW-1185">Reference proteome</keyword>
<gene>
    <name evidence="2" type="ORF">R7226_29485</name>
</gene>
<name>A0ABU4HZ77_9ACTN</name>
<reference evidence="3" key="1">
    <citation type="submission" date="2023-07" db="EMBL/GenBank/DDBJ databases">
        <title>Conexibacter stalactiti sp. nov., isolated from stalactites in a lava cave and emended description of the genus Conexibacter.</title>
        <authorList>
            <person name="Lee S.D."/>
        </authorList>
    </citation>
    <scope>NUCLEOTIDE SEQUENCE [LARGE SCALE GENOMIC DNA]</scope>
    <source>
        <strain evidence="3">KCTC 39840</strain>
    </source>
</reference>
<proteinExistence type="predicted"/>
<dbReference type="SUPFAM" id="SSF75011">
    <property type="entry name" value="3-carboxy-cis,cis-mucoante lactonizing enzyme"/>
    <property type="match status" value="1"/>
</dbReference>
<evidence type="ECO:0000313" key="2">
    <source>
        <dbReference type="EMBL" id="MDW5598530.1"/>
    </source>
</evidence>
<feature type="compositionally biased region" description="Low complexity" evidence="1">
    <location>
        <begin position="587"/>
        <end position="602"/>
    </location>
</feature>
<evidence type="ECO:0000256" key="1">
    <source>
        <dbReference type="SAM" id="MobiDB-lite"/>
    </source>
</evidence>
<dbReference type="InterPro" id="IPR011659">
    <property type="entry name" value="WD40"/>
</dbReference>
<feature type="region of interest" description="Disordered" evidence="1">
    <location>
        <begin position="578"/>
        <end position="615"/>
    </location>
</feature>
<dbReference type="Gene3D" id="2.120.10.30">
    <property type="entry name" value="TolB, C-terminal domain"/>
    <property type="match status" value="1"/>
</dbReference>
<dbReference type="EMBL" id="JAWSTH010000149">
    <property type="protein sequence ID" value="MDW5598530.1"/>
    <property type="molecule type" value="Genomic_DNA"/>
</dbReference>
<accession>A0ABU4HZ77</accession>
<protein>
    <submittedName>
        <fullName evidence="2">Uncharacterized protein</fullName>
    </submittedName>
</protein>
<dbReference type="InterPro" id="IPR011042">
    <property type="entry name" value="6-blade_b-propeller_TolB-like"/>
</dbReference>
<sequence>MLLLPATAGVADAAPPDGRGYELVSPFDTNGTDIYNLPFGGYGQAGTVIAADDGERVYYSSFAAFAGAPSTGVTGYTAYRASRFDDGWETNTLQPPMTGPPVVANGAGSPVGLTPDIRYAFVISNQALAPGIPADYAGRNIFRQEPDGSFTLLGTQIPRAVNQPNWVGTSDDGSHAVFESAELVPGAGANLYEWVDGTVRAVGVLPNGTFAVGAQAAGKDHVDNAVRHRQVSADGSHVYFTSNAGGKRELYVRIDGSRTVAVSASQRTPVDPAATAATARLFWGASEDGRVAWFTSREALTDDANTGAADAGSDLYRYDLDSGELTDVSVSAHVARGANVRGVLGTSADGSTAYFVTENRVGAEGADGAYNLYVHRDGETRFIGALAATDAVNWRQDAGTHATARVTPDGGQLLFVSVAQLTGYDNRHATTNVVQKQVFRFDATADPADALTCISCNPSGERPLGSSDIQAFQSAKTSNPTGSLPRNISDDGSRVFFNSADRLVPAAVNGRFNPYMWENGTLHLLSSGTAAADAYFGDASASGDDAFFTTSEPLLALGQSDKVALWDARIGGGFPLPTPPRQCSGDACQGPPAQQQRPQDPASTRYVGNGNVVEPPERVPSLKVTPLTAAQQRALARGGRAVVVVTVGGAGRVTIAGTARLPGTRSLTTVLGNARVATEGRMLRIPVRLSSAARRALAGGRSLTVRFAVSQERVGVRRQTLRLPGAARAAKRPVHSSTRSR</sequence>
<organism evidence="2 3">
    <name type="scientific">Conexibacter stalactiti</name>
    <dbReference type="NCBI Taxonomy" id="1940611"/>
    <lineage>
        <taxon>Bacteria</taxon>
        <taxon>Bacillati</taxon>
        <taxon>Actinomycetota</taxon>
        <taxon>Thermoleophilia</taxon>
        <taxon>Solirubrobacterales</taxon>
        <taxon>Conexibacteraceae</taxon>
        <taxon>Conexibacter</taxon>
    </lineage>
</organism>
<dbReference type="Proteomes" id="UP001284601">
    <property type="component" value="Unassembled WGS sequence"/>
</dbReference>
<comment type="caution">
    <text evidence="2">The sequence shown here is derived from an EMBL/GenBank/DDBJ whole genome shotgun (WGS) entry which is preliminary data.</text>
</comment>